<evidence type="ECO:0000313" key="7">
    <source>
        <dbReference type="EMBL" id="PXX79444.1"/>
    </source>
</evidence>
<reference evidence="7 8" key="1">
    <citation type="submission" date="2018-05" db="EMBL/GenBank/DDBJ databases">
        <title>Genomic Encyclopedia of Type Strains, Phase IV (KMG-IV): sequencing the most valuable type-strain genomes for metagenomic binning, comparative biology and taxonomic classification.</title>
        <authorList>
            <person name="Goeker M."/>
        </authorList>
    </citation>
    <scope>NUCLEOTIDE SEQUENCE [LARGE SCALE GENOMIC DNA]</scope>
    <source>
        <strain evidence="7 8">DSM 29661</strain>
    </source>
</reference>
<comment type="subcellular location">
    <subcellularLocation>
        <location evidence="1">Cell membrane</location>
        <topology evidence="1">Multi-pass membrane protein</topology>
    </subcellularLocation>
</comment>
<dbReference type="PANTHER" id="PTHR30086">
    <property type="entry name" value="ARGININE EXPORTER PROTEIN ARGO"/>
    <property type="match status" value="1"/>
</dbReference>
<feature type="transmembrane region" description="Helical" evidence="6">
    <location>
        <begin position="113"/>
        <end position="138"/>
    </location>
</feature>
<organism evidence="7 8">
    <name type="scientific">Rivihabitans pingtungensis</name>
    <dbReference type="NCBI Taxonomy" id="1054498"/>
    <lineage>
        <taxon>Bacteria</taxon>
        <taxon>Pseudomonadati</taxon>
        <taxon>Pseudomonadota</taxon>
        <taxon>Betaproteobacteria</taxon>
        <taxon>Neisseriales</taxon>
        <taxon>Aquaspirillaceae</taxon>
        <taxon>Rivihabitans</taxon>
    </lineage>
</organism>
<dbReference type="AlphaFoldDB" id="A0A318KN35"/>
<keyword evidence="2" id="KW-1003">Cell membrane</keyword>
<dbReference type="GO" id="GO:0005886">
    <property type="term" value="C:plasma membrane"/>
    <property type="evidence" value="ECO:0007669"/>
    <property type="project" value="UniProtKB-SubCell"/>
</dbReference>
<evidence type="ECO:0000313" key="8">
    <source>
        <dbReference type="Proteomes" id="UP000247555"/>
    </source>
</evidence>
<dbReference type="PANTHER" id="PTHR30086:SF20">
    <property type="entry name" value="ARGININE EXPORTER PROTEIN ARGO-RELATED"/>
    <property type="match status" value="1"/>
</dbReference>
<dbReference type="RefSeq" id="WP_110390360.1">
    <property type="nucleotide sequence ID" value="NZ_CALCOA010000131.1"/>
</dbReference>
<keyword evidence="4 6" id="KW-1133">Transmembrane helix</keyword>
<dbReference type="Proteomes" id="UP000247555">
    <property type="component" value="Unassembled WGS sequence"/>
</dbReference>
<dbReference type="PIRSF" id="PIRSF006324">
    <property type="entry name" value="LeuE"/>
    <property type="match status" value="1"/>
</dbReference>
<protein>
    <submittedName>
        <fullName evidence="7">RhtB (Resistance to homoserine/threonine) family protein</fullName>
    </submittedName>
</protein>
<keyword evidence="3 6" id="KW-0812">Transmembrane</keyword>
<dbReference type="GO" id="GO:0015171">
    <property type="term" value="F:amino acid transmembrane transporter activity"/>
    <property type="evidence" value="ECO:0007669"/>
    <property type="project" value="TreeGrafter"/>
</dbReference>
<keyword evidence="5 6" id="KW-0472">Membrane</keyword>
<name>A0A318KN35_9NEIS</name>
<sequence length="204" mass="21911">MWETVLTITVIATLAMISPGPDFVLVVKNAARYSRRAALATTVGINLGIAVHMSYCILGLALIIAQTPWLFGLLKYAGAGYLIWIGVQALFSRGGLAAATAPGGAERASVRRAFLEGLLCNLLNPKATLFFFSVFTQLLRPDSTLTEKALIGLVIFLLGVIYWPCVALAVQHPRVMALLHRAQRRIDRLLGGVLVALGVKVALS</sequence>
<dbReference type="EMBL" id="QJKI01000006">
    <property type="protein sequence ID" value="PXX79444.1"/>
    <property type="molecule type" value="Genomic_DNA"/>
</dbReference>
<dbReference type="InterPro" id="IPR001123">
    <property type="entry name" value="LeuE-type"/>
</dbReference>
<evidence type="ECO:0000256" key="5">
    <source>
        <dbReference type="ARBA" id="ARBA00023136"/>
    </source>
</evidence>
<proteinExistence type="predicted"/>
<keyword evidence="8" id="KW-1185">Reference proteome</keyword>
<feature type="transmembrane region" description="Helical" evidence="6">
    <location>
        <begin position="6"/>
        <end position="27"/>
    </location>
</feature>
<comment type="caution">
    <text evidence="7">The sequence shown here is derived from an EMBL/GenBank/DDBJ whole genome shotgun (WGS) entry which is preliminary data.</text>
</comment>
<gene>
    <name evidence="7" type="ORF">DFR34_10680</name>
</gene>
<dbReference type="OrthoDB" id="9804822at2"/>
<feature type="transmembrane region" description="Helical" evidence="6">
    <location>
        <begin position="150"/>
        <end position="170"/>
    </location>
</feature>
<dbReference type="Pfam" id="PF01810">
    <property type="entry name" value="LysE"/>
    <property type="match status" value="1"/>
</dbReference>
<evidence type="ECO:0000256" key="6">
    <source>
        <dbReference type="SAM" id="Phobius"/>
    </source>
</evidence>
<evidence type="ECO:0000256" key="4">
    <source>
        <dbReference type="ARBA" id="ARBA00022989"/>
    </source>
</evidence>
<feature type="transmembrane region" description="Helical" evidence="6">
    <location>
        <begin position="39"/>
        <end position="64"/>
    </location>
</feature>
<evidence type="ECO:0000256" key="1">
    <source>
        <dbReference type="ARBA" id="ARBA00004651"/>
    </source>
</evidence>
<accession>A0A318KN35</accession>
<feature type="transmembrane region" description="Helical" evidence="6">
    <location>
        <begin position="70"/>
        <end position="92"/>
    </location>
</feature>
<evidence type="ECO:0000256" key="2">
    <source>
        <dbReference type="ARBA" id="ARBA00022475"/>
    </source>
</evidence>
<evidence type="ECO:0000256" key="3">
    <source>
        <dbReference type="ARBA" id="ARBA00022692"/>
    </source>
</evidence>